<dbReference type="InterPro" id="IPR036709">
    <property type="entry name" value="Autotransporte_beta_dom_sf"/>
</dbReference>
<feature type="signal peptide" evidence="1">
    <location>
        <begin position="1"/>
        <end position="26"/>
    </location>
</feature>
<comment type="caution">
    <text evidence="2">The sequence shown here is derived from an EMBL/GenBank/DDBJ whole genome shotgun (WGS) entry which is preliminary data.</text>
</comment>
<dbReference type="OrthoDB" id="8454021at2"/>
<dbReference type="PATRIC" id="fig|1088869.3.peg.1839"/>
<evidence type="ECO:0000313" key="2">
    <source>
        <dbReference type="EMBL" id="EHH68076.1"/>
    </source>
</evidence>
<reference evidence="2 3" key="1">
    <citation type="submission" date="2011-10" db="EMBL/GenBank/DDBJ databases">
        <title>Genome sequence of Gluconobacter morbifer G707, isolated from Drosophila gut.</title>
        <authorList>
            <person name="Lee W.-J."/>
            <person name="Kim E.-K."/>
        </authorList>
    </citation>
    <scope>NUCLEOTIDE SEQUENCE [LARGE SCALE GENOMIC DNA]</scope>
    <source>
        <strain evidence="2 3">G707</strain>
    </source>
</reference>
<evidence type="ECO:0008006" key="4">
    <source>
        <dbReference type="Google" id="ProtNLM"/>
    </source>
</evidence>
<evidence type="ECO:0000313" key="3">
    <source>
        <dbReference type="Proteomes" id="UP000004949"/>
    </source>
</evidence>
<dbReference type="RefSeq" id="WP_008851990.1">
    <property type="nucleotide sequence ID" value="NZ_AGQV01000005.1"/>
</dbReference>
<evidence type="ECO:0000256" key="1">
    <source>
        <dbReference type="SAM" id="SignalP"/>
    </source>
</evidence>
<keyword evidence="1" id="KW-0732">Signal</keyword>
<keyword evidence="3" id="KW-1185">Reference proteome</keyword>
<protein>
    <recommendedName>
        <fullName evidence="4">Outer membrane protease</fullName>
    </recommendedName>
</protein>
<organism evidence="2 3">
    <name type="scientific">Gluconobacter morbifer G707</name>
    <dbReference type="NCBI Taxonomy" id="1088869"/>
    <lineage>
        <taxon>Bacteria</taxon>
        <taxon>Pseudomonadati</taxon>
        <taxon>Pseudomonadota</taxon>
        <taxon>Alphaproteobacteria</taxon>
        <taxon>Acetobacterales</taxon>
        <taxon>Acetobacteraceae</taxon>
        <taxon>Gluconobacter</taxon>
    </lineage>
</organism>
<feature type="chain" id="PRO_5003489762" description="Outer membrane protease" evidence="1">
    <location>
        <begin position="27"/>
        <end position="298"/>
    </location>
</feature>
<proteinExistence type="predicted"/>
<name>G6XJH1_9PROT</name>
<dbReference type="AlphaFoldDB" id="G6XJH1"/>
<accession>G6XJH1</accession>
<dbReference type="EMBL" id="AGQV01000005">
    <property type="protein sequence ID" value="EHH68076.1"/>
    <property type="molecule type" value="Genomic_DNA"/>
</dbReference>
<dbReference type="STRING" id="1088869.GMO_18430"/>
<sequence>MRFSARLLPFCAAFAGSFGGIQPAFADPAPVVTVNREVGLSITGGFENAVNAATNIVTSSGTNWKSSSYSHERFQRVGWTPGFQAEASVMFDAFGIRNLYASGQFVLQDGQRNAKYAYRSASDGWNSSGRFGGNDASKSTMTHGEIGKGFLLVSDSFLVTPFAQGGYLSTGGDSFGGYGSAFFVGAGLKADYALTPRLVLRGRFGWAQLLEHDPGYYRTEHYSRPMWEGGLSMDYRLTHHLHMTAGGNYTYISDHHGHDGTGLVLVSNSAVPNSVTASTSSSSFVNGATLHLGLAYAF</sequence>
<dbReference type="SUPFAM" id="SSF103515">
    <property type="entry name" value="Autotransporter"/>
    <property type="match status" value="1"/>
</dbReference>
<dbReference type="Proteomes" id="UP000004949">
    <property type="component" value="Unassembled WGS sequence"/>
</dbReference>
<gene>
    <name evidence="2" type="ORF">GMO_18430</name>
</gene>